<keyword evidence="4 6" id="KW-1133">Transmembrane helix</keyword>
<dbReference type="PROSITE" id="PS50253">
    <property type="entry name" value="COX3"/>
    <property type="match status" value="1"/>
</dbReference>
<gene>
    <name evidence="8" type="ORF">METZ01_LOCUS322448</name>
</gene>
<sequence length="206" mass="23429">MNIFKLLSQKPWETSQATIDNEHDGKTLGLSKANLGVRTIMVVSTVIFSLFVVSYSDRMLVHDWKSLSEPWLLWINTIILIFTSIVFHKTKVLSDQNKFEKAKNGLLLVGFLTFAFITGQLLVWQHYVNLGQYASTNPANAFFYLFTALHGLHVLGGLFFWGRATTKLFTSNYSITKIKQAIGLCAAYWHFLLIVWIVLFGLMIAT</sequence>
<protein>
    <recommendedName>
        <fullName evidence="7">Heme-copper oxidase subunit III family profile domain-containing protein</fullName>
    </recommendedName>
</protein>
<dbReference type="PANTHER" id="PTHR11403:SF10">
    <property type="entry name" value="CYTOCHROME C OXIDASE"/>
    <property type="match status" value="1"/>
</dbReference>
<dbReference type="Gene3D" id="1.20.120.80">
    <property type="entry name" value="Cytochrome c oxidase, subunit III, four-helix bundle"/>
    <property type="match status" value="1"/>
</dbReference>
<comment type="similarity">
    <text evidence="2">Belongs to the cytochrome c oxidase subunit 3 family.</text>
</comment>
<dbReference type="AlphaFoldDB" id="A0A382P876"/>
<dbReference type="Pfam" id="PF00510">
    <property type="entry name" value="COX3"/>
    <property type="match status" value="1"/>
</dbReference>
<feature type="transmembrane region" description="Helical" evidence="6">
    <location>
        <begin position="35"/>
        <end position="56"/>
    </location>
</feature>
<evidence type="ECO:0000259" key="7">
    <source>
        <dbReference type="PROSITE" id="PS50253"/>
    </source>
</evidence>
<evidence type="ECO:0000256" key="3">
    <source>
        <dbReference type="ARBA" id="ARBA00022692"/>
    </source>
</evidence>
<feature type="transmembrane region" description="Helical" evidence="6">
    <location>
        <begin position="139"/>
        <end position="161"/>
    </location>
</feature>
<organism evidence="8">
    <name type="scientific">marine metagenome</name>
    <dbReference type="NCBI Taxonomy" id="408172"/>
    <lineage>
        <taxon>unclassified sequences</taxon>
        <taxon>metagenomes</taxon>
        <taxon>ecological metagenomes</taxon>
    </lineage>
</organism>
<feature type="domain" description="Heme-copper oxidase subunit III family profile" evidence="7">
    <location>
        <begin position="34"/>
        <end position="206"/>
    </location>
</feature>
<reference evidence="8" key="1">
    <citation type="submission" date="2018-05" db="EMBL/GenBank/DDBJ databases">
        <authorList>
            <person name="Lanie J.A."/>
            <person name="Ng W.-L."/>
            <person name="Kazmierczak K.M."/>
            <person name="Andrzejewski T.M."/>
            <person name="Davidsen T.M."/>
            <person name="Wayne K.J."/>
            <person name="Tettelin H."/>
            <person name="Glass J.I."/>
            <person name="Rusch D."/>
            <person name="Podicherti R."/>
            <person name="Tsui H.-C.T."/>
            <person name="Winkler M.E."/>
        </authorList>
    </citation>
    <scope>NUCLEOTIDE SEQUENCE</scope>
</reference>
<feature type="transmembrane region" description="Helical" evidence="6">
    <location>
        <begin position="181"/>
        <end position="205"/>
    </location>
</feature>
<evidence type="ECO:0000256" key="2">
    <source>
        <dbReference type="ARBA" id="ARBA00010581"/>
    </source>
</evidence>
<evidence type="ECO:0000256" key="5">
    <source>
        <dbReference type="ARBA" id="ARBA00023136"/>
    </source>
</evidence>
<evidence type="ECO:0000256" key="4">
    <source>
        <dbReference type="ARBA" id="ARBA00022989"/>
    </source>
</evidence>
<evidence type="ECO:0000256" key="1">
    <source>
        <dbReference type="ARBA" id="ARBA00004141"/>
    </source>
</evidence>
<dbReference type="GO" id="GO:0016020">
    <property type="term" value="C:membrane"/>
    <property type="evidence" value="ECO:0007669"/>
    <property type="project" value="UniProtKB-SubCell"/>
</dbReference>
<feature type="transmembrane region" description="Helical" evidence="6">
    <location>
        <begin position="71"/>
        <end position="87"/>
    </location>
</feature>
<dbReference type="GO" id="GO:0019646">
    <property type="term" value="P:aerobic electron transport chain"/>
    <property type="evidence" value="ECO:0007669"/>
    <property type="project" value="InterPro"/>
</dbReference>
<dbReference type="PANTHER" id="PTHR11403">
    <property type="entry name" value="CYTOCHROME C OXIDASE SUBUNIT III"/>
    <property type="match status" value="1"/>
</dbReference>
<dbReference type="SUPFAM" id="SSF81452">
    <property type="entry name" value="Cytochrome c oxidase subunit III-like"/>
    <property type="match status" value="1"/>
</dbReference>
<dbReference type="InterPro" id="IPR035973">
    <property type="entry name" value="Cyt_c_oxidase_su3-like_sf"/>
</dbReference>
<keyword evidence="5 6" id="KW-0472">Membrane</keyword>
<name>A0A382P876_9ZZZZ</name>
<keyword evidence="3 6" id="KW-0812">Transmembrane</keyword>
<dbReference type="GO" id="GO:0004129">
    <property type="term" value="F:cytochrome-c oxidase activity"/>
    <property type="evidence" value="ECO:0007669"/>
    <property type="project" value="InterPro"/>
</dbReference>
<dbReference type="InterPro" id="IPR013833">
    <property type="entry name" value="Cyt_c_oxidase_su3_a-hlx"/>
</dbReference>
<proteinExistence type="inferred from homology"/>
<evidence type="ECO:0000256" key="6">
    <source>
        <dbReference type="SAM" id="Phobius"/>
    </source>
</evidence>
<evidence type="ECO:0000313" key="8">
    <source>
        <dbReference type="EMBL" id="SVC69594.1"/>
    </source>
</evidence>
<comment type="subcellular location">
    <subcellularLocation>
        <location evidence="1">Membrane</location>
        <topology evidence="1">Multi-pass membrane protein</topology>
    </subcellularLocation>
</comment>
<feature type="transmembrane region" description="Helical" evidence="6">
    <location>
        <begin position="107"/>
        <end position="127"/>
    </location>
</feature>
<dbReference type="EMBL" id="UINC01105564">
    <property type="protein sequence ID" value="SVC69594.1"/>
    <property type="molecule type" value="Genomic_DNA"/>
</dbReference>
<dbReference type="InterPro" id="IPR000298">
    <property type="entry name" value="Cyt_c_oxidase-like_su3"/>
</dbReference>
<dbReference type="InterPro" id="IPR024791">
    <property type="entry name" value="Cyt_c/ubiquinol_Oxase_su3"/>
</dbReference>
<accession>A0A382P876</accession>